<protein>
    <submittedName>
        <fullName evidence="2">Uncharacterized protein</fullName>
    </submittedName>
</protein>
<sequence>MPQLGGVKESHAGGCGQNIDPAELALGRKQFMDDAPTQPLLQKPKDEDEAEEQDGSNRRHYTALGRLRA</sequence>
<accession>A0A6B8KJE7</accession>
<reference evidence="2 3" key="1">
    <citation type="submission" date="2019-11" db="EMBL/GenBank/DDBJ databases">
        <title>The genome sequence of Methylocystis heyeri.</title>
        <authorList>
            <person name="Oshkin I.Y."/>
            <person name="Miroshnikov K."/>
            <person name="Dedysh S.N."/>
        </authorList>
    </citation>
    <scope>NUCLEOTIDE SEQUENCE [LARGE SCALE GENOMIC DNA]</scope>
    <source>
        <strain evidence="2 3">H2</strain>
    </source>
</reference>
<proteinExistence type="predicted"/>
<dbReference type="EMBL" id="CP046052">
    <property type="protein sequence ID" value="QGM46693.1"/>
    <property type="molecule type" value="Genomic_DNA"/>
</dbReference>
<evidence type="ECO:0000256" key="1">
    <source>
        <dbReference type="SAM" id="MobiDB-lite"/>
    </source>
</evidence>
<evidence type="ECO:0000313" key="3">
    <source>
        <dbReference type="Proteomes" id="UP000309061"/>
    </source>
</evidence>
<dbReference type="Proteomes" id="UP000309061">
    <property type="component" value="Chromosome"/>
</dbReference>
<dbReference type="AlphaFoldDB" id="A0A6B8KJE7"/>
<organism evidence="2 3">
    <name type="scientific">Methylocystis heyeri</name>
    <dbReference type="NCBI Taxonomy" id="391905"/>
    <lineage>
        <taxon>Bacteria</taxon>
        <taxon>Pseudomonadati</taxon>
        <taxon>Pseudomonadota</taxon>
        <taxon>Alphaproteobacteria</taxon>
        <taxon>Hyphomicrobiales</taxon>
        <taxon>Methylocystaceae</taxon>
        <taxon>Methylocystis</taxon>
    </lineage>
</organism>
<dbReference type="KEGG" id="mhey:H2LOC_013875"/>
<evidence type="ECO:0000313" key="2">
    <source>
        <dbReference type="EMBL" id="QGM46693.1"/>
    </source>
</evidence>
<keyword evidence="3" id="KW-1185">Reference proteome</keyword>
<name>A0A6B8KJE7_9HYPH</name>
<feature type="region of interest" description="Disordered" evidence="1">
    <location>
        <begin position="1"/>
        <end position="69"/>
    </location>
</feature>
<gene>
    <name evidence="2" type="ORF">H2LOC_013875</name>
</gene>
<dbReference type="RefSeq" id="WP_136497576.1">
    <property type="nucleotide sequence ID" value="NZ_CP046052.1"/>
</dbReference>